<name>A0A7J5ZG59_DISMA</name>
<proteinExistence type="predicted"/>
<dbReference type="Proteomes" id="UP000518266">
    <property type="component" value="Unassembled WGS sequence"/>
</dbReference>
<organism evidence="1 2">
    <name type="scientific">Dissostichus mawsoni</name>
    <name type="common">Antarctic cod</name>
    <dbReference type="NCBI Taxonomy" id="36200"/>
    <lineage>
        <taxon>Eukaryota</taxon>
        <taxon>Metazoa</taxon>
        <taxon>Chordata</taxon>
        <taxon>Craniata</taxon>
        <taxon>Vertebrata</taxon>
        <taxon>Euteleostomi</taxon>
        <taxon>Actinopterygii</taxon>
        <taxon>Neopterygii</taxon>
        <taxon>Teleostei</taxon>
        <taxon>Neoteleostei</taxon>
        <taxon>Acanthomorphata</taxon>
        <taxon>Eupercaria</taxon>
        <taxon>Perciformes</taxon>
        <taxon>Notothenioidei</taxon>
        <taxon>Nototheniidae</taxon>
        <taxon>Dissostichus</taxon>
    </lineage>
</organism>
<dbReference type="AlphaFoldDB" id="A0A7J5ZG59"/>
<comment type="caution">
    <text evidence="1">The sequence shown here is derived from an EMBL/GenBank/DDBJ whole genome shotgun (WGS) entry which is preliminary data.</text>
</comment>
<evidence type="ECO:0000313" key="1">
    <source>
        <dbReference type="EMBL" id="KAF3860593.1"/>
    </source>
</evidence>
<sequence>MSYYAIFTPFSGHSTKESQKKEADKPTASQPQILDFSPPWHNSFVRSRKMMKSNLHILHPVMQTVLNIGYLTFSPVVLVDLTGCRASGPVDCKSLQNKMAVECKRTEDRIMNTWFPKVIHLLTSYETLKGVKEEKLDSFYDCASTLISNQLKSLLQSSIEELVNHFDPSNGQRLPLFRMALTFDDEKMEIYPTLQDLEAAILEIVNAISNTLQVRLCPIAI</sequence>
<dbReference type="EMBL" id="JAAKFY010000002">
    <property type="protein sequence ID" value="KAF3860593.1"/>
    <property type="molecule type" value="Genomic_DNA"/>
</dbReference>
<gene>
    <name evidence="1" type="ORF">F7725_000848</name>
</gene>
<dbReference type="OrthoDB" id="5593012at2759"/>
<accession>A0A7J5ZG59</accession>
<keyword evidence="2" id="KW-1185">Reference proteome</keyword>
<evidence type="ECO:0000313" key="2">
    <source>
        <dbReference type="Proteomes" id="UP000518266"/>
    </source>
</evidence>
<reference evidence="1 2" key="1">
    <citation type="submission" date="2020-03" db="EMBL/GenBank/DDBJ databases">
        <title>Dissostichus mawsoni Genome sequencing and assembly.</title>
        <authorList>
            <person name="Park H."/>
        </authorList>
    </citation>
    <scope>NUCLEOTIDE SEQUENCE [LARGE SCALE GENOMIC DNA]</scope>
    <source>
        <strain evidence="1">DM0001</strain>
        <tissue evidence="1">Muscle</tissue>
    </source>
</reference>
<protein>
    <submittedName>
        <fullName evidence="1">Uncharacterized protein</fullName>
    </submittedName>
</protein>